<dbReference type="AlphaFoldDB" id="A0A024H3Q4"/>
<protein>
    <submittedName>
        <fullName evidence="2">Uncharacterized protein</fullName>
    </submittedName>
</protein>
<dbReference type="Proteomes" id="UP000035722">
    <property type="component" value="Unassembled WGS sequence"/>
</dbReference>
<dbReference type="EMBL" id="CAQI01000044">
    <property type="protein sequence ID" value="CCQ46472.1"/>
    <property type="molecule type" value="Genomic_DNA"/>
</dbReference>
<accession>A0A024H3Q4</accession>
<feature type="region of interest" description="Disordered" evidence="1">
    <location>
        <begin position="1"/>
        <end position="79"/>
    </location>
</feature>
<name>A0A024H3Q4_9MICC</name>
<evidence type="ECO:0000313" key="2">
    <source>
        <dbReference type="EMBL" id="CCQ46472.1"/>
    </source>
</evidence>
<proteinExistence type="predicted"/>
<sequence>MGFIGSRSRTSSSGDWSGSWLTARSAAPAKTEGRKRRGPADAEDVQQEKPGPEEAADPEEAPRPPRLYGYDPDQWPEPN</sequence>
<feature type="compositionally biased region" description="Low complexity" evidence="1">
    <location>
        <begin position="1"/>
        <end position="20"/>
    </location>
</feature>
<keyword evidence="3" id="KW-1185">Reference proteome</keyword>
<gene>
    <name evidence="2" type="ORF">ARTSIC4J27_2434</name>
</gene>
<reference evidence="3" key="1">
    <citation type="journal article" date="2014" name="Genome Announc.">
        <title>Genome Sequence of Arthrobacter siccitolerans 4J27, a Xeroprotectant-Producing Desiccation-Tolerant Microorganism.</title>
        <authorList>
            <person name="Manzanera M."/>
            <person name="Santa-Cruz-Calvo L."/>
            <person name="Vilchez J.I."/>
            <person name="Garcia-Fontana C."/>
            <person name="Silva-Castro G.A."/>
            <person name="Calvo C."/>
            <person name="Gonzalez-Lopez J."/>
        </authorList>
    </citation>
    <scope>NUCLEOTIDE SEQUENCE [LARGE SCALE GENOMIC DNA]</scope>
    <source>
        <strain evidence="3">4J27</strain>
    </source>
</reference>
<organism evidence="2 3">
    <name type="scientific">Pseudarthrobacter siccitolerans</name>
    <dbReference type="NCBI Taxonomy" id="861266"/>
    <lineage>
        <taxon>Bacteria</taxon>
        <taxon>Bacillati</taxon>
        <taxon>Actinomycetota</taxon>
        <taxon>Actinomycetes</taxon>
        <taxon>Micrococcales</taxon>
        <taxon>Micrococcaceae</taxon>
        <taxon>Pseudarthrobacter</taxon>
    </lineage>
</organism>
<evidence type="ECO:0000256" key="1">
    <source>
        <dbReference type="SAM" id="MobiDB-lite"/>
    </source>
</evidence>
<comment type="caution">
    <text evidence="2">The sequence shown here is derived from an EMBL/GenBank/DDBJ whole genome shotgun (WGS) entry which is preliminary data.</text>
</comment>
<evidence type="ECO:0000313" key="3">
    <source>
        <dbReference type="Proteomes" id="UP000035722"/>
    </source>
</evidence>